<protein>
    <submittedName>
        <fullName evidence="1">SWI/SNF chromatin-remodeling complex subunit</fullName>
    </submittedName>
</protein>
<reference evidence="1" key="1">
    <citation type="submission" date="2022-07" db="EMBL/GenBank/DDBJ databases">
        <title>Phylogenomic reconstructions and comparative analyses of Kickxellomycotina fungi.</title>
        <authorList>
            <person name="Reynolds N.K."/>
            <person name="Stajich J.E."/>
            <person name="Barry K."/>
            <person name="Grigoriev I.V."/>
            <person name="Crous P."/>
            <person name="Smith M.E."/>
        </authorList>
    </citation>
    <scope>NUCLEOTIDE SEQUENCE</scope>
    <source>
        <strain evidence="1">CBS 102833</strain>
    </source>
</reference>
<sequence length="293" mass="33267">MAPPQPPPPPTVLAADKVSEALDAEQLAQVQEWQKSVDQITRSNTFKARETGIYQAREDQYRKVLEEQRQSNGALSLDMRREREAEKHWLSQPLAWGRGYNGYANGTTSNQPGVTLVMPQQRRPPVPGQLATMRFSKRQLRHQAEQTEVLVPIRIDVDADGHRLRDTFTWDLNNELIPPQRFAHGLCIDLGLPPESFVPLIVQSMEEQLEDFRQYGHVEAASAAATRQTLLDELAMRSAELLSIEDGEGDISMVDAKDRPPKLVWVDDELRVVVRIDIIIGHIALRDQLEWDV</sequence>
<comment type="caution">
    <text evidence="1">The sequence shown here is derived from an EMBL/GenBank/DDBJ whole genome shotgun (WGS) entry which is preliminary data.</text>
</comment>
<feature type="non-terminal residue" evidence="1">
    <location>
        <position position="293"/>
    </location>
</feature>
<gene>
    <name evidence="1" type="primary">SNF5_2</name>
    <name evidence="1" type="ORF">H4S07_006119</name>
</gene>
<keyword evidence="2" id="KW-1185">Reference proteome</keyword>
<proteinExistence type="predicted"/>
<accession>A0ACC1KY58</accession>
<organism evidence="1 2">
    <name type="scientific">Coemansia furcata</name>
    <dbReference type="NCBI Taxonomy" id="417177"/>
    <lineage>
        <taxon>Eukaryota</taxon>
        <taxon>Fungi</taxon>
        <taxon>Fungi incertae sedis</taxon>
        <taxon>Zoopagomycota</taxon>
        <taxon>Kickxellomycotina</taxon>
        <taxon>Kickxellomycetes</taxon>
        <taxon>Kickxellales</taxon>
        <taxon>Kickxellaceae</taxon>
        <taxon>Coemansia</taxon>
    </lineage>
</organism>
<evidence type="ECO:0000313" key="1">
    <source>
        <dbReference type="EMBL" id="KAJ2796782.1"/>
    </source>
</evidence>
<dbReference type="Proteomes" id="UP001140096">
    <property type="component" value="Unassembled WGS sequence"/>
</dbReference>
<evidence type="ECO:0000313" key="2">
    <source>
        <dbReference type="Proteomes" id="UP001140096"/>
    </source>
</evidence>
<dbReference type="EMBL" id="JANBUP010003430">
    <property type="protein sequence ID" value="KAJ2796782.1"/>
    <property type="molecule type" value="Genomic_DNA"/>
</dbReference>
<name>A0ACC1KY58_9FUNG</name>